<feature type="coiled-coil region" evidence="1">
    <location>
        <begin position="631"/>
        <end position="766"/>
    </location>
</feature>
<feature type="region of interest" description="Disordered" evidence="2">
    <location>
        <begin position="308"/>
        <end position="328"/>
    </location>
</feature>
<sequence>MDIDVDNSAADEPPAPGPALQRKPPAPGPALQRKKPPAPGSALRRKRFLDRRALGSLEGSSEASEEGHRKRPLDEDPPPSPEQISHSTIPENPPYAEKVRVLEVPGPVMREKLEEKDAIIQRLEQQLADENALRTTHATSLAQLQQRLKDETVPVDRRVKSLEFEKAKLREDLFAKSEAVNSLTNLNSTLQRRVSELTRLNRTQDDDFKRYKDSAIISQNKLNLSINELQTQKQDAMTDAANEVRRRQTVEDSFAKIQREFTDFKKRSQNKKERESDPKRLEKQLIDKDFKINMLQKTVSQLKEIVATEREQSKRREEEQTHEIEDSKSLIQELQKSVLENSRVSSLETCIKELNLKIDALEEEKRSSESRESLERSLIDADRAKLKRSQDEQAAELGRERAENTELRSQVESFKLVSARIPELEKQIEERDRNIDSLITEKRDYEMQALLEKSAIDSDRAKLNKLQKEETKLKQEIASCTSNIETLETSIRNLEKVAEATNCDLLREQAETTKLRSQIKDIVSELENKIERLNRDIDTLETQKRDSETQALLEKPSIDSDRAKLKKLQEEETKLKQEVALGTSQIHMLETSVKTIKTAAKATNGELLRERAETMKLRDQIKETASEVARVTELEAKIEKLNRSIDSLETEKRDHEMQALLEKSAIDSDRAKLKKVQTEETKLKQELASCTSNIQTLETSVKNLEKAAETNKAELLKERAEITKLRDQVHDAAWEGARVTELETKIEELNRNIDSLETEKRDYETQALLEKPAIDSDRAKLKKLQEEEIRLTQLVASHTSQVQTLETSVKNLHKVAEDERKASAYINSVASSYIFLQANVQHKTQITRLEDRIKVFKQTIECLEGEKRNLELHSSAQPLIASDREELKKLREANTIFEAGRSSIIELQKKLQECETSRASSDTRHRTLTETLNKLQKQITESVPKFRFDSLTESYGKLQDTLSMKLQQLAAFETAVQSQTLLSASEVTELKATVANLREQSGEDALLKSSNEARIRSLQQDLEKLTQECRMLGNSGAQTQREMCLEVEQLKTERTQLEARISLLNQEISDVTREFNALKANNGQGSQGIDTLQAQITQLKAERDHYKSELHAHSAGQAFGFTLSGRNRTLSHANVNAEIRHMKRQHPVYKLGQPLNQSPHQDGEPSSSGSSQRDGGSPAAREDGPATTESRSSRRKEPRGPWVSQRPSPYVRRRQLPNSDSDTDSSTFQSRQRKKGKARATNSNESELSDVSSETDDSSSGSEDEPIESDISHVAARYRRKGIRSHWSVEEQKRQLNKLGRLVVREALGVERNYRAFIRPGVTADRLGAFNKDREANGPKVRNTMIDKNGATTNDLKESSWNQELLLVLVKLAEQIVDECKDARFPASIDWIGLFSERLYRVYLAVIKGKPRIKQGELESPEQIEARMLDTHIGRNKNNGETSFRHAKWQSRSEVCAIMIQACQQREDSEGVQFFRFLLRLVTKMQPGGMSEDEDGEDTVVTAAAGTIVEAVKFTKSLSFRHAYLNEVVEFLDKIPGFEQLLFIQSGRVKKRRIRGDARCKISIRKPPRKWPKSFFAEGYLDGLTEIQRRKLVIGKKDIILLDVDFSQHIEGRYRSMGSLTFVITKHRDEGGSPNAEPEIETSHSPPSSSPSFASLLYSDIAKSKDSLS</sequence>
<dbReference type="GO" id="GO:0000146">
    <property type="term" value="F:microfilament motor activity"/>
    <property type="evidence" value="ECO:0007669"/>
    <property type="project" value="TreeGrafter"/>
</dbReference>
<feature type="compositionally biased region" description="Basic and acidic residues" evidence="2">
    <location>
        <begin position="65"/>
        <end position="74"/>
    </location>
</feature>
<dbReference type="GO" id="GO:0016460">
    <property type="term" value="C:myosin II complex"/>
    <property type="evidence" value="ECO:0007669"/>
    <property type="project" value="TreeGrafter"/>
</dbReference>
<dbReference type="PANTHER" id="PTHR45615">
    <property type="entry name" value="MYOSIN HEAVY CHAIN, NON-MUSCLE"/>
    <property type="match status" value="1"/>
</dbReference>
<dbReference type="GO" id="GO:0032982">
    <property type="term" value="C:myosin filament"/>
    <property type="evidence" value="ECO:0007669"/>
    <property type="project" value="TreeGrafter"/>
</dbReference>
<dbReference type="EMBL" id="JANVFS010000020">
    <property type="protein sequence ID" value="KAJ4476329.1"/>
    <property type="molecule type" value="Genomic_DNA"/>
</dbReference>
<protein>
    <submittedName>
        <fullName evidence="3">Uncharacterized protein</fullName>
    </submittedName>
</protein>
<feature type="coiled-coil region" evidence="1">
    <location>
        <begin position="1008"/>
        <end position="1109"/>
    </location>
</feature>
<keyword evidence="1" id="KW-0175">Coiled coil</keyword>
<feature type="compositionally biased region" description="Low complexity" evidence="2">
    <location>
        <begin position="1643"/>
        <end position="1652"/>
    </location>
</feature>
<proteinExistence type="predicted"/>
<feature type="region of interest" description="Disordered" evidence="2">
    <location>
        <begin position="1628"/>
        <end position="1654"/>
    </location>
</feature>
<evidence type="ECO:0000256" key="1">
    <source>
        <dbReference type="SAM" id="Coils"/>
    </source>
</evidence>
<reference evidence="3" key="1">
    <citation type="submission" date="2022-08" db="EMBL/GenBank/DDBJ databases">
        <authorList>
            <consortium name="DOE Joint Genome Institute"/>
            <person name="Min B."/>
            <person name="Riley R."/>
            <person name="Sierra-Patev S."/>
            <person name="Naranjo-Ortiz M."/>
            <person name="Looney B."/>
            <person name="Konkel Z."/>
            <person name="Slot J.C."/>
            <person name="Sakamoto Y."/>
            <person name="Steenwyk J.L."/>
            <person name="Rokas A."/>
            <person name="Carro J."/>
            <person name="Camarero S."/>
            <person name="Ferreira P."/>
            <person name="Molpeceres G."/>
            <person name="Ruiz-Duenas F.J."/>
            <person name="Serrano A."/>
            <person name="Henrissat B."/>
            <person name="Drula E."/>
            <person name="Hughes K.W."/>
            <person name="Mata J.L."/>
            <person name="Ishikawa N.K."/>
            <person name="Vargas-Isla R."/>
            <person name="Ushijima S."/>
            <person name="Smith C.A."/>
            <person name="Ahrendt S."/>
            <person name="Andreopoulos W."/>
            <person name="He G."/>
            <person name="Labutti K."/>
            <person name="Lipzen A."/>
            <person name="Ng V."/>
            <person name="Sandor L."/>
            <person name="Barry K."/>
            <person name="Martinez A.T."/>
            <person name="Xiao Y."/>
            <person name="Gibbons J.G."/>
            <person name="Terashima K."/>
            <person name="Hibbett D.S."/>
            <person name="Grigoriev I.V."/>
        </authorList>
    </citation>
    <scope>NUCLEOTIDE SEQUENCE</scope>
    <source>
        <strain evidence="3">Sp2 HRB7682 ss15</strain>
    </source>
</reference>
<accession>A0A9W9A8E8</accession>
<feature type="compositionally biased region" description="Low complexity" evidence="2">
    <location>
        <begin position="1164"/>
        <end position="1178"/>
    </location>
</feature>
<dbReference type="GO" id="GO:0005737">
    <property type="term" value="C:cytoplasm"/>
    <property type="evidence" value="ECO:0007669"/>
    <property type="project" value="TreeGrafter"/>
</dbReference>
<dbReference type="PANTHER" id="PTHR45615:SF40">
    <property type="entry name" value="MYOSIN HEAVY CHAIN, NON-MUSCLE"/>
    <property type="match status" value="1"/>
</dbReference>
<dbReference type="GO" id="GO:0051015">
    <property type="term" value="F:actin filament binding"/>
    <property type="evidence" value="ECO:0007669"/>
    <property type="project" value="TreeGrafter"/>
</dbReference>
<feature type="compositionally biased region" description="Acidic residues" evidence="2">
    <location>
        <begin position="1253"/>
        <end position="1268"/>
    </location>
</feature>
<evidence type="ECO:0000313" key="3">
    <source>
        <dbReference type="EMBL" id="KAJ4476329.1"/>
    </source>
</evidence>
<name>A0A9W9A8E8_9AGAR</name>
<dbReference type="Gene3D" id="1.10.287.1490">
    <property type="match status" value="2"/>
</dbReference>
<feature type="region of interest" description="Disordered" evidence="2">
    <location>
        <begin position="1151"/>
        <end position="1273"/>
    </location>
</feature>
<comment type="caution">
    <text evidence="3">The sequence shown here is derived from an EMBL/GenBank/DDBJ whole genome shotgun (WGS) entry which is preliminary data.</text>
</comment>
<dbReference type="Proteomes" id="UP001150238">
    <property type="component" value="Unassembled WGS sequence"/>
</dbReference>
<gene>
    <name evidence="3" type="ORF">C8J55DRAFT_550158</name>
</gene>
<organism evidence="3 4">
    <name type="scientific">Lentinula lateritia</name>
    <dbReference type="NCBI Taxonomy" id="40482"/>
    <lineage>
        <taxon>Eukaryota</taxon>
        <taxon>Fungi</taxon>
        <taxon>Dikarya</taxon>
        <taxon>Basidiomycota</taxon>
        <taxon>Agaricomycotina</taxon>
        <taxon>Agaricomycetes</taxon>
        <taxon>Agaricomycetidae</taxon>
        <taxon>Agaricales</taxon>
        <taxon>Marasmiineae</taxon>
        <taxon>Omphalotaceae</taxon>
        <taxon>Lentinula</taxon>
    </lineage>
</organism>
<feature type="coiled-coil region" evidence="1">
    <location>
        <begin position="421"/>
        <end position="585"/>
    </location>
</feature>
<feature type="region of interest" description="Disordered" evidence="2">
    <location>
        <begin position="385"/>
        <end position="404"/>
    </location>
</feature>
<feature type="region of interest" description="Disordered" evidence="2">
    <location>
        <begin position="1"/>
        <end position="96"/>
    </location>
</feature>
<feature type="coiled-coil region" evidence="1">
    <location>
        <begin position="846"/>
        <end position="873"/>
    </location>
</feature>
<feature type="non-terminal residue" evidence="3">
    <location>
        <position position="1669"/>
    </location>
</feature>
<reference evidence="3" key="2">
    <citation type="journal article" date="2023" name="Proc. Natl. Acad. Sci. U.S.A.">
        <title>A global phylogenomic analysis of the shiitake genus Lentinula.</title>
        <authorList>
            <person name="Sierra-Patev S."/>
            <person name="Min B."/>
            <person name="Naranjo-Ortiz M."/>
            <person name="Looney B."/>
            <person name="Konkel Z."/>
            <person name="Slot J.C."/>
            <person name="Sakamoto Y."/>
            <person name="Steenwyk J.L."/>
            <person name="Rokas A."/>
            <person name="Carro J."/>
            <person name="Camarero S."/>
            <person name="Ferreira P."/>
            <person name="Molpeceres G."/>
            <person name="Ruiz-Duenas F.J."/>
            <person name="Serrano A."/>
            <person name="Henrissat B."/>
            <person name="Drula E."/>
            <person name="Hughes K.W."/>
            <person name="Mata J.L."/>
            <person name="Ishikawa N.K."/>
            <person name="Vargas-Isla R."/>
            <person name="Ushijima S."/>
            <person name="Smith C.A."/>
            <person name="Donoghue J."/>
            <person name="Ahrendt S."/>
            <person name="Andreopoulos W."/>
            <person name="He G."/>
            <person name="LaButti K."/>
            <person name="Lipzen A."/>
            <person name="Ng V."/>
            <person name="Riley R."/>
            <person name="Sandor L."/>
            <person name="Barry K."/>
            <person name="Martinez A.T."/>
            <person name="Xiao Y."/>
            <person name="Gibbons J.G."/>
            <person name="Terashima K."/>
            <person name="Grigoriev I.V."/>
            <person name="Hibbett D."/>
        </authorList>
    </citation>
    <scope>NUCLEOTIDE SEQUENCE</scope>
    <source>
        <strain evidence="3">Sp2 HRB7682 ss15</strain>
    </source>
</reference>
<evidence type="ECO:0000313" key="4">
    <source>
        <dbReference type="Proteomes" id="UP001150238"/>
    </source>
</evidence>
<evidence type="ECO:0000256" key="2">
    <source>
        <dbReference type="SAM" id="MobiDB-lite"/>
    </source>
</evidence>